<protein>
    <submittedName>
        <fullName evidence="1">Uncharacterized protein</fullName>
    </submittedName>
</protein>
<gene>
    <name evidence="1" type="ORF">C7B64_04790</name>
</gene>
<reference evidence="1 2" key="2">
    <citation type="submission" date="2018-03" db="EMBL/GenBank/DDBJ databases">
        <title>The ancient ancestry and fast evolution of plastids.</title>
        <authorList>
            <person name="Moore K.R."/>
            <person name="Magnabosco C."/>
            <person name="Momper L."/>
            <person name="Gold D.A."/>
            <person name="Bosak T."/>
            <person name="Fournier G.P."/>
        </authorList>
    </citation>
    <scope>NUCLEOTIDE SEQUENCE [LARGE SCALE GENOMIC DNA]</scope>
    <source>
        <strain evidence="1 2">CCAP 1448/3</strain>
    </source>
</reference>
<proteinExistence type="predicted"/>
<comment type="caution">
    <text evidence="1">The sequence shown here is derived from an EMBL/GenBank/DDBJ whole genome shotgun (WGS) entry which is preliminary data.</text>
</comment>
<evidence type="ECO:0000313" key="2">
    <source>
        <dbReference type="Proteomes" id="UP000238762"/>
    </source>
</evidence>
<dbReference type="EMBL" id="PVWJ01000015">
    <property type="protein sequence ID" value="PSB04291.1"/>
    <property type="molecule type" value="Genomic_DNA"/>
</dbReference>
<dbReference type="OrthoDB" id="518222at2"/>
<keyword evidence="2" id="KW-1185">Reference proteome</keyword>
<name>A0A2T1C7Q7_9CYAN</name>
<reference evidence="1 2" key="1">
    <citation type="submission" date="2018-02" db="EMBL/GenBank/DDBJ databases">
        <authorList>
            <person name="Cohen D.B."/>
            <person name="Kent A.D."/>
        </authorList>
    </citation>
    <scope>NUCLEOTIDE SEQUENCE [LARGE SCALE GENOMIC DNA]</scope>
    <source>
        <strain evidence="1 2">CCAP 1448/3</strain>
    </source>
</reference>
<sequence>MSGNQLAILENKRGGSYWIIKEDSIDYMLPKQNLKINEYNYSTVEVLFECRNYDANYSDYKLVKPARVQMVSGGTWQLQERGIIEFY</sequence>
<dbReference type="Proteomes" id="UP000238762">
    <property type="component" value="Unassembled WGS sequence"/>
</dbReference>
<dbReference type="AlphaFoldDB" id="A0A2T1C7Q7"/>
<accession>A0A2T1C7Q7</accession>
<organism evidence="1 2">
    <name type="scientific">Merismopedia glauca CCAP 1448/3</name>
    <dbReference type="NCBI Taxonomy" id="1296344"/>
    <lineage>
        <taxon>Bacteria</taxon>
        <taxon>Bacillati</taxon>
        <taxon>Cyanobacteriota</taxon>
        <taxon>Cyanophyceae</taxon>
        <taxon>Synechococcales</taxon>
        <taxon>Merismopediaceae</taxon>
        <taxon>Merismopedia</taxon>
    </lineage>
</organism>
<evidence type="ECO:0000313" key="1">
    <source>
        <dbReference type="EMBL" id="PSB04291.1"/>
    </source>
</evidence>